<name>A0ABY7F463_MYAAR</name>
<dbReference type="Proteomes" id="UP001164746">
    <property type="component" value="Chromosome 10"/>
</dbReference>
<dbReference type="PANTHER" id="PTHR19134:SF534">
    <property type="entry name" value="LD27988P"/>
    <property type="match status" value="1"/>
</dbReference>
<feature type="domain" description="Tyrosine specific protein phosphatases" evidence="2">
    <location>
        <begin position="76"/>
        <end position="152"/>
    </location>
</feature>
<dbReference type="PROSITE" id="PS50055">
    <property type="entry name" value="TYR_PHOSPHATASE_PTP"/>
    <property type="match status" value="1"/>
</dbReference>
<dbReference type="SMART" id="SM00194">
    <property type="entry name" value="PTPc"/>
    <property type="match status" value="1"/>
</dbReference>
<protein>
    <submittedName>
        <fullName evidence="3">LAR-like protein</fullName>
    </submittedName>
</protein>
<dbReference type="InterPro" id="IPR000242">
    <property type="entry name" value="PTP_cat"/>
</dbReference>
<keyword evidence="4" id="KW-1185">Reference proteome</keyword>
<evidence type="ECO:0000259" key="2">
    <source>
        <dbReference type="PROSITE" id="PS50056"/>
    </source>
</evidence>
<gene>
    <name evidence="3" type="ORF">MAR_031572</name>
</gene>
<dbReference type="EMBL" id="CP111021">
    <property type="protein sequence ID" value="WAR16978.1"/>
    <property type="molecule type" value="Genomic_DNA"/>
</dbReference>
<dbReference type="PROSITE" id="PS50056">
    <property type="entry name" value="TYR_PHOSPHATASE_2"/>
    <property type="match status" value="1"/>
</dbReference>
<feature type="domain" description="Tyrosine-protein phosphatase" evidence="1">
    <location>
        <begin position="49"/>
        <end position="161"/>
    </location>
</feature>
<evidence type="ECO:0000259" key="1">
    <source>
        <dbReference type="PROSITE" id="PS50055"/>
    </source>
</evidence>
<dbReference type="PRINTS" id="PR00700">
    <property type="entry name" value="PRTYPHPHTASE"/>
</dbReference>
<dbReference type="InterPro" id="IPR050348">
    <property type="entry name" value="Protein-Tyr_Phosphatase"/>
</dbReference>
<dbReference type="Gene3D" id="3.90.190.10">
    <property type="entry name" value="Protein tyrosine phosphatase superfamily"/>
    <property type="match status" value="1"/>
</dbReference>
<dbReference type="InterPro" id="IPR003595">
    <property type="entry name" value="Tyr_Pase_cat"/>
</dbReference>
<dbReference type="PANTHER" id="PTHR19134">
    <property type="entry name" value="RECEPTOR-TYPE TYROSINE-PROTEIN PHOSPHATASE"/>
    <property type="match status" value="1"/>
</dbReference>
<sequence length="242" mass="27479">MKQMGDEDINGQFQEMQNVLGKTSDNEMHAVEEKRGIKGNIRPSPDIPETKCRIRSVTHFEFNAWDYTSDVPKSSKDYLDLIKSVDSTLRETSNRGPVLVHCLDGSGKSALFCVVSILLEKMDIYQEVSVVNTIRKVRSRRKSAIPSKEQFEFCHECVLSYVKSFEYSQYANFTTKSMVFLDKKWYSNVDVKPRFEMQVNGSVPAGNTGNEKQSTIVTKLYVHTSAESPGCIEAKLKNQCYA</sequence>
<proteinExistence type="predicted"/>
<evidence type="ECO:0000313" key="3">
    <source>
        <dbReference type="EMBL" id="WAR16978.1"/>
    </source>
</evidence>
<reference evidence="3" key="1">
    <citation type="submission" date="2022-11" db="EMBL/GenBank/DDBJ databases">
        <title>Centuries of genome instability and evolution in soft-shell clam transmissible cancer (bioRxiv).</title>
        <authorList>
            <person name="Hart S.F.M."/>
            <person name="Yonemitsu M.A."/>
            <person name="Giersch R.M."/>
            <person name="Beal B.F."/>
            <person name="Arriagada G."/>
            <person name="Davis B.W."/>
            <person name="Ostrander E.A."/>
            <person name="Goff S.P."/>
            <person name="Metzger M.J."/>
        </authorList>
    </citation>
    <scope>NUCLEOTIDE SEQUENCE</scope>
    <source>
        <strain evidence="3">MELC-2E11</strain>
        <tissue evidence="3">Siphon/mantle</tissue>
    </source>
</reference>
<dbReference type="SUPFAM" id="SSF52799">
    <property type="entry name" value="(Phosphotyrosine protein) phosphatases II"/>
    <property type="match status" value="1"/>
</dbReference>
<dbReference type="InterPro" id="IPR029021">
    <property type="entry name" value="Prot-tyrosine_phosphatase-like"/>
</dbReference>
<dbReference type="InterPro" id="IPR000387">
    <property type="entry name" value="Tyr_Pase_dom"/>
</dbReference>
<organism evidence="3 4">
    <name type="scientific">Mya arenaria</name>
    <name type="common">Soft-shell clam</name>
    <dbReference type="NCBI Taxonomy" id="6604"/>
    <lineage>
        <taxon>Eukaryota</taxon>
        <taxon>Metazoa</taxon>
        <taxon>Spiralia</taxon>
        <taxon>Lophotrochozoa</taxon>
        <taxon>Mollusca</taxon>
        <taxon>Bivalvia</taxon>
        <taxon>Autobranchia</taxon>
        <taxon>Heteroconchia</taxon>
        <taxon>Euheterodonta</taxon>
        <taxon>Imparidentia</taxon>
        <taxon>Neoheterodontei</taxon>
        <taxon>Myida</taxon>
        <taxon>Myoidea</taxon>
        <taxon>Myidae</taxon>
        <taxon>Mya</taxon>
    </lineage>
</organism>
<accession>A0ABY7F463</accession>
<dbReference type="Pfam" id="PF00102">
    <property type="entry name" value="Y_phosphatase"/>
    <property type="match status" value="1"/>
</dbReference>
<evidence type="ECO:0000313" key="4">
    <source>
        <dbReference type="Proteomes" id="UP001164746"/>
    </source>
</evidence>
<dbReference type="SMART" id="SM00404">
    <property type="entry name" value="PTPc_motif"/>
    <property type="match status" value="1"/>
</dbReference>